<evidence type="ECO:0000313" key="2">
    <source>
        <dbReference type="EMBL" id="CAH0726355.1"/>
    </source>
</evidence>
<evidence type="ECO:0000313" key="3">
    <source>
        <dbReference type="Proteomes" id="UP000838878"/>
    </source>
</evidence>
<dbReference type="PROSITE" id="PS51029">
    <property type="entry name" value="MADF"/>
    <property type="match status" value="1"/>
</dbReference>
<dbReference type="OrthoDB" id="6159213at2759"/>
<dbReference type="Pfam" id="PF10545">
    <property type="entry name" value="MADF_DNA_bdg"/>
    <property type="match status" value="1"/>
</dbReference>
<dbReference type="PANTHER" id="PTHR12243">
    <property type="entry name" value="MADF DOMAIN TRANSCRIPTION FACTOR"/>
    <property type="match status" value="1"/>
</dbReference>
<feature type="domain" description="MADF" evidence="1">
    <location>
        <begin position="12"/>
        <end position="113"/>
    </location>
</feature>
<name>A0A8J9VSI7_9NEOP</name>
<dbReference type="Proteomes" id="UP000838878">
    <property type="component" value="Chromosome 6"/>
</dbReference>
<dbReference type="AlphaFoldDB" id="A0A8J9VSI7"/>
<feature type="non-terminal residue" evidence="2">
    <location>
        <position position="263"/>
    </location>
</feature>
<protein>
    <recommendedName>
        <fullName evidence="1">MADF domain-containing protein</fullName>
    </recommendedName>
</protein>
<organism evidence="2 3">
    <name type="scientific">Brenthis ino</name>
    <name type="common">lesser marbled fritillary</name>
    <dbReference type="NCBI Taxonomy" id="405034"/>
    <lineage>
        <taxon>Eukaryota</taxon>
        <taxon>Metazoa</taxon>
        <taxon>Ecdysozoa</taxon>
        <taxon>Arthropoda</taxon>
        <taxon>Hexapoda</taxon>
        <taxon>Insecta</taxon>
        <taxon>Pterygota</taxon>
        <taxon>Neoptera</taxon>
        <taxon>Endopterygota</taxon>
        <taxon>Lepidoptera</taxon>
        <taxon>Glossata</taxon>
        <taxon>Ditrysia</taxon>
        <taxon>Papilionoidea</taxon>
        <taxon>Nymphalidae</taxon>
        <taxon>Heliconiinae</taxon>
        <taxon>Argynnini</taxon>
        <taxon>Brenthis</taxon>
    </lineage>
</organism>
<reference evidence="2" key="1">
    <citation type="submission" date="2021-12" db="EMBL/GenBank/DDBJ databases">
        <authorList>
            <person name="Martin H S."/>
        </authorList>
    </citation>
    <scope>NUCLEOTIDE SEQUENCE</scope>
</reference>
<dbReference type="InterPro" id="IPR006578">
    <property type="entry name" value="MADF-dom"/>
</dbReference>
<dbReference type="SMART" id="SM00595">
    <property type="entry name" value="MADF"/>
    <property type="match status" value="1"/>
</dbReference>
<dbReference type="EMBL" id="OV170226">
    <property type="protein sequence ID" value="CAH0726355.1"/>
    <property type="molecule type" value="Genomic_DNA"/>
</dbReference>
<sequence>MEIEDLHINVVKLISLIKQKPLLWDKSTELYKHRNSTRAAWRTIMVALIPGFENMDENTRRLFGKLVHQKWTHVRDNYHRSIKKQEQQKVMGGKRVKRYVYSNQLKFLDKVLKPNETKSTEGSCSDEDTEINLNKSDIISLPSIGKGSIIQSSSGLSKSDPAPAEAKVRFMDDNSYQYNPNNRHISFFYGILPTLHTLDDDEVLEFQVGVLQLLRTIKKNRSKVSDMFNMGSCQSNSDSRSIFVKSPDCDSVYSDVIECKDIL</sequence>
<gene>
    <name evidence="2" type="ORF">BINO364_LOCUS11819</name>
</gene>
<dbReference type="InterPro" id="IPR039353">
    <property type="entry name" value="TF_Adf1"/>
</dbReference>
<dbReference type="PANTHER" id="PTHR12243:SF67">
    <property type="entry name" value="COREPRESSOR OF PANGOLIN, ISOFORM A-RELATED"/>
    <property type="match status" value="1"/>
</dbReference>
<proteinExistence type="predicted"/>
<accession>A0A8J9VSI7</accession>
<evidence type="ECO:0000259" key="1">
    <source>
        <dbReference type="PROSITE" id="PS51029"/>
    </source>
</evidence>
<keyword evidence="3" id="KW-1185">Reference proteome</keyword>